<evidence type="ECO:0000313" key="5">
    <source>
        <dbReference type="EMBL" id="EKM59467.1"/>
    </source>
</evidence>
<name>K5X9A6_PHACS</name>
<dbReference type="HOGENOM" id="CLU_072439_0_1_1"/>
<evidence type="ECO:0000256" key="3">
    <source>
        <dbReference type="ARBA" id="ARBA00023274"/>
    </source>
</evidence>
<dbReference type="GO" id="GO:0005840">
    <property type="term" value="C:ribosome"/>
    <property type="evidence" value="ECO:0007669"/>
    <property type="project" value="UniProtKB-KW"/>
</dbReference>
<evidence type="ECO:0008006" key="7">
    <source>
        <dbReference type="Google" id="ProtNLM"/>
    </source>
</evidence>
<keyword evidence="2" id="KW-0689">Ribosomal protein</keyword>
<keyword evidence="3" id="KW-0687">Ribonucleoprotein</keyword>
<dbReference type="OrthoDB" id="1654884at2759"/>
<dbReference type="PANTHER" id="PTHR11759">
    <property type="entry name" value="40S RIBOSOMAL PROTEIN S14/30S RIBOSOMAL PROTEIN S11"/>
    <property type="match status" value="1"/>
</dbReference>
<dbReference type="AlphaFoldDB" id="K5X9A6"/>
<dbReference type="GO" id="GO:0003735">
    <property type="term" value="F:structural constituent of ribosome"/>
    <property type="evidence" value="ECO:0007669"/>
    <property type="project" value="InterPro"/>
</dbReference>
<dbReference type="InParanoid" id="K5X9A6"/>
<sequence>MSSLPGSQSFNDYTAEQSVSELDDLPPIGPESAYPSAAPNPLSRARTAVPPTRERNTHFLYVRTTPNNNIVTFTRPDGSPLMTVSGGQVGYKHKARGTAEAAHLCAIKAFKRIEEESARNGGSMTLEVCFNGFARGRDAVQKALLATEAAHIRALVSRVTDNTNIKIGGTRSKKARRT</sequence>
<dbReference type="GO" id="GO:0006412">
    <property type="term" value="P:translation"/>
    <property type="evidence" value="ECO:0007669"/>
    <property type="project" value="InterPro"/>
</dbReference>
<dbReference type="RefSeq" id="XP_007392027.1">
    <property type="nucleotide sequence ID" value="XM_007391965.1"/>
</dbReference>
<feature type="compositionally biased region" description="Polar residues" evidence="4">
    <location>
        <begin position="1"/>
        <end position="20"/>
    </location>
</feature>
<dbReference type="HAMAP" id="MF_01310">
    <property type="entry name" value="Ribosomal_uS11"/>
    <property type="match status" value="1"/>
</dbReference>
<organism evidence="5 6">
    <name type="scientific">Phanerochaete carnosa (strain HHB-10118-sp)</name>
    <name type="common">White-rot fungus</name>
    <name type="synonym">Peniophora carnosa</name>
    <dbReference type="NCBI Taxonomy" id="650164"/>
    <lineage>
        <taxon>Eukaryota</taxon>
        <taxon>Fungi</taxon>
        <taxon>Dikarya</taxon>
        <taxon>Basidiomycota</taxon>
        <taxon>Agaricomycotina</taxon>
        <taxon>Agaricomycetes</taxon>
        <taxon>Polyporales</taxon>
        <taxon>Phanerochaetaceae</taxon>
        <taxon>Phanerochaete</taxon>
    </lineage>
</organism>
<dbReference type="InterPro" id="IPR001971">
    <property type="entry name" value="Ribosomal_uS11"/>
</dbReference>
<evidence type="ECO:0000256" key="1">
    <source>
        <dbReference type="ARBA" id="ARBA00006194"/>
    </source>
</evidence>
<reference evidence="5 6" key="1">
    <citation type="journal article" date="2012" name="BMC Genomics">
        <title>Comparative genomics of the white-rot fungi, Phanerochaete carnosa and P. chrysosporium, to elucidate the genetic basis of the distinct wood types they colonize.</title>
        <authorList>
            <person name="Suzuki H."/>
            <person name="MacDonald J."/>
            <person name="Syed K."/>
            <person name="Salamov A."/>
            <person name="Hori C."/>
            <person name="Aerts A."/>
            <person name="Henrissat B."/>
            <person name="Wiebenga A."/>
            <person name="vanKuyk P.A."/>
            <person name="Barry K."/>
            <person name="Lindquist E."/>
            <person name="LaButti K."/>
            <person name="Lapidus A."/>
            <person name="Lucas S."/>
            <person name="Coutinho P."/>
            <person name="Gong Y."/>
            <person name="Samejima M."/>
            <person name="Mahadevan R."/>
            <person name="Abou-Zaid M."/>
            <person name="de Vries R.P."/>
            <person name="Igarashi K."/>
            <person name="Yadav J.S."/>
            <person name="Grigoriev I.V."/>
            <person name="Master E.R."/>
        </authorList>
    </citation>
    <scope>NUCLEOTIDE SEQUENCE [LARGE SCALE GENOMIC DNA]</scope>
    <source>
        <strain evidence="5 6">HHB-10118-sp</strain>
    </source>
</reference>
<dbReference type="Gene3D" id="3.30.420.80">
    <property type="entry name" value="Ribosomal protein S11"/>
    <property type="match status" value="1"/>
</dbReference>
<gene>
    <name evidence="5" type="ORF">PHACADRAFT_249982</name>
</gene>
<dbReference type="InterPro" id="IPR036967">
    <property type="entry name" value="Ribosomal_uS11_sf"/>
</dbReference>
<dbReference type="SUPFAM" id="SSF53137">
    <property type="entry name" value="Translational machinery components"/>
    <property type="match status" value="1"/>
</dbReference>
<dbReference type="EMBL" id="JH930469">
    <property type="protein sequence ID" value="EKM59467.1"/>
    <property type="molecule type" value="Genomic_DNA"/>
</dbReference>
<feature type="region of interest" description="Disordered" evidence="4">
    <location>
        <begin position="1"/>
        <end position="56"/>
    </location>
</feature>
<dbReference type="Pfam" id="PF00411">
    <property type="entry name" value="Ribosomal_S11"/>
    <property type="match status" value="1"/>
</dbReference>
<evidence type="ECO:0000256" key="2">
    <source>
        <dbReference type="ARBA" id="ARBA00022980"/>
    </source>
</evidence>
<comment type="similarity">
    <text evidence="1">Belongs to the universal ribosomal protein uS11 family.</text>
</comment>
<dbReference type="GeneID" id="18914805"/>
<dbReference type="Proteomes" id="UP000008370">
    <property type="component" value="Unassembled WGS sequence"/>
</dbReference>
<keyword evidence="6" id="KW-1185">Reference proteome</keyword>
<protein>
    <recommendedName>
        <fullName evidence="7">Translational machinery component</fullName>
    </recommendedName>
</protein>
<evidence type="ECO:0000256" key="4">
    <source>
        <dbReference type="SAM" id="MobiDB-lite"/>
    </source>
</evidence>
<dbReference type="FunCoup" id="K5X9A6">
    <property type="interactions" value="104"/>
</dbReference>
<proteinExistence type="inferred from homology"/>
<dbReference type="STRING" id="650164.K5X9A6"/>
<evidence type="ECO:0000313" key="6">
    <source>
        <dbReference type="Proteomes" id="UP000008370"/>
    </source>
</evidence>
<accession>K5X9A6</accession>
<dbReference type="KEGG" id="pco:PHACADRAFT_249982"/>
<dbReference type="GO" id="GO:1990904">
    <property type="term" value="C:ribonucleoprotein complex"/>
    <property type="evidence" value="ECO:0007669"/>
    <property type="project" value="UniProtKB-KW"/>
</dbReference>